<name>A0A2G2W3P3_CAPBA</name>
<feature type="region of interest" description="Disordered" evidence="1">
    <location>
        <begin position="1"/>
        <end position="25"/>
    </location>
</feature>
<protein>
    <submittedName>
        <fullName evidence="2">Uncharacterized protein</fullName>
    </submittedName>
</protein>
<gene>
    <name evidence="2" type="ORF">CQW23_18699</name>
</gene>
<organism evidence="2 3">
    <name type="scientific">Capsicum baccatum</name>
    <name type="common">Peruvian pepper</name>
    <dbReference type="NCBI Taxonomy" id="33114"/>
    <lineage>
        <taxon>Eukaryota</taxon>
        <taxon>Viridiplantae</taxon>
        <taxon>Streptophyta</taxon>
        <taxon>Embryophyta</taxon>
        <taxon>Tracheophyta</taxon>
        <taxon>Spermatophyta</taxon>
        <taxon>Magnoliopsida</taxon>
        <taxon>eudicotyledons</taxon>
        <taxon>Gunneridae</taxon>
        <taxon>Pentapetalae</taxon>
        <taxon>asterids</taxon>
        <taxon>lamiids</taxon>
        <taxon>Solanales</taxon>
        <taxon>Solanaceae</taxon>
        <taxon>Solanoideae</taxon>
        <taxon>Capsiceae</taxon>
        <taxon>Capsicum</taxon>
    </lineage>
</organism>
<dbReference type="EMBL" id="MLFT02000008">
    <property type="protein sequence ID" value="PHT39845.1"/>
    <property type="molecule type" value="Genomic_DNA"/>
</dbReference>
<sequence length="93" mass="10730">MVMETTTMDSEASTAPEISKNTGIQLNKDVKHNTGDDGKMQFYEGNGFSRHKNQREVLRQENDDINRSESESFNNMKIYYWFLLSAAAQNFVK</sequence>
<proteinExistence type="predicted"/>
<reference evidence="2 3" key="1">
    <citation type="journal article" date="2017" name="Genome Biol.">
        <title>New reference genome sequences of hot pepper reveal the massive evolution of plant disease-resistance genes by retroduplication.</title>
        <authorList>
            <person name="Kim S."/>
            <person name="Park J."/>
            <person name="Yeom S.I."/>
            <person name="Kim Y.M."/>
            <person name="Seo E."/>
            <person name="Kim K.T."/>
            <person name="Kim M.S."/>
            <person name="Lee J.M."/>
            <person name="Cheong K."/>
            <person name="Shin H.S."/>
            <person name="Kim S.B."/>
            <person name="Han K."/>
            <person name="Lee J."/>
            <person name="Park M."/>
            <person name="Lee H.A."/>
            <person name="Lee H.Y."/>
            <person name="Lee Y."/>
            <person name="Oh S."/>
            <person name="Lee J.H."/>
            <person name="Choi E."/>
            <person name="Choi E."/>
            <person name="Lee S.E."/>
            <person name="Jeon J."/>
            <person name="Kim H."/>
            <person name="Choi G."/>
            <person name="Song H."/>
            <person name="Lee J."/>
            <person name="Lee S.C."/>
            <person name="Kwon J.K."/>
            <person name="Lee H.Y."/>
            <person name="Koo N."/>
            <person name="Hong Y."/>
            <person name="Kim R.W."/>
            <person name="Kang W.H."/>
            <person name="Huh J.H."/>
            <person name="Kang B.C."/>
            <person name="Yang T.J."/>
            <person name="Lee Y.H."/>
            <person name="Bennetzen J.L."/>
            <person name="Choi D."/>
        </authorList>
    </citation>
    <scope>NUCLEOTIDE SEQUENCE [LARGE SCALE GENOMIC DNA]</scope>
    <source>
        <strain evidence="3">cv. PBC81</strain>
    </source>
</reference>
<reference evidence="3" key="2">
    <citation type="journal article" date="2017" name="J. Anim. Genet.">
        <title>Multiple reference genome sequences of hot pepper reveal the massive evolution of plant disease resistance genes by retroduplication.</title>
        <authorList>
            <person name="Kim S."/>
            <person name="Park J."/>
            <person name="Yeom S.-I."/>
            <person name="Kim Y.-M."/>
            <person name="Seo E."/>
            <person name="Kim K.-T."/>
            <person name="Kim M.-S."/>
            <person name="Lee J.M."/>
            <person name="Cheong K."/>
            <person name="Shin H.-S."/>
            <person name="Kim S.-B."/>
            <person name="Han K."/>
            <person name="Lee J."/>
            <person name="Park M."/>
            <person name="Lee H.-A."/>
            <person name="Lee H.-Y."/>
            <person name="Lee Y."/>
            <person name="Oh S."/>
            <person name="Lee J.H."/>
            <person name="Choi E."/>
            <person name="Choi E."/>
            <person name="Lee S.E."/>
            <person name="Jeon J."/>
            <person name="Kim H."/>
            <person name="Choi G."/>
            <person name="Song H."/>
            <person name="Lee J."/>
            <person name="Lee S.-C."/>
            <person name="Kwon J.-K."/>
            <person name="Lee H.-Y."/>
            <person name="Koo N."/>
            <person name="Hong Y."/>
            <person name="Kim R.W."/>
            <person name="Kang W.-H."/>
            <person name="Huh J.H."/>
            <person name="Kang B.-C."/>
            <person name="Yang T.-J."/>
            <person name="Lee Y.-H."/>
            <person name="Bennetzen J.L."/>
            <person name="Choi D."/>
        </authorList>
    </citation>
    <scope>NUCLEOTIDE SEQUENCE [LARGE SCALE GENOMIC DNA]</scope>
    <source>
        <strain evidence="3">cv. PBC81</strain>
    </source>
</reference>
<keyword evidence="3" id="KW-1185">Reference proteome</keyword>
<dbReference type="Proteomes" id="UP000224567">
    <property type="component" value="Unassembled WGS sequence"/>
</dbReference>
<evidence type="ECO:0000256" key="1">
    <source>
        <dbReference type="SAM" id="MobiDB-lite"/>
    </source>
</evidence>
<comment type="caution">
    <text evidence="2">The sequence shown here is derived from an EMBL/GenBank/DDBJ whole genome shotgun (WGS) entry which is preliminary data.</text>
</comment>
<dbReference type="STRING" id="33114.A0A2G2W3P3"/>
<feature type="compositionally biased region" description="Polar residues" evidence="1">
    <location>
        <begin position="1"/>
        <end position="13"/>
    </location>
</feature>
<evidence type="ECO:0000313" key="2">
    <source>
        <dbReference type="EMBL" id="PHT39845.1"/>
    </source>
</evidence>
<evidence type="ECO:0000313" key="3">
    <source>
        <dbReference type="Proteomes" id="UP000224567"/>
    </source>
</evidence>
<dbReference type="AlphaFoldDB" id="A0A2G2W3P3"/>
<accession>A0A2G2W3P3</accession>